<keyword evidence="1" id="KW-0812">Transmembrane</keyword>
<keyword evidence="1" id="KW-1133">Transmembrane helix</keyword>
<feature type="transmembrane region" description="Helical" evidence="1">
    <location>
        <begin position="110"/>
        <end position="128"/>
    </location>
</feature>
<feature type="transmembrane region" description="Helical" evidence="1">
    <location>
        <begin position="230"/>
        <end position="258"/>
    </location>
</feature>
<sequence length="628" mass="68169">MHRYSESMGNASDDLRQKARNAAKLGGVLFCLCAAASAVLAAESKDALSVLLALAAPASCAVLAALAFGISSRDETLARGRRLLRVASGAAFCVNLATCLAVFAIGSLAYATQICSIACAAYCIRLIALSSEDAAFSMQSPPQKSALKHPLAKHKLMMATILLWIVSVVAGCYAAYSWGNLVDPKEIGFANAMALASIVLTALLTSTVRSLIRERTSLNQWLFERDCRRIAYTAGVITFCMIVVGNIPAFFLAAVYLLSGLYLRFADLSGLGPVRNAAAARPSDQSDEALPAADEARKPPAPQYAIAPKHRLVIQTIALAVALAATIAFVLSPPVQQTLANPGMVVLNICFAVAPSAIFIAAAAIVALNASKPTWKWVVAIATFAVAFVHGISLSSSFLQGQFLLGTLTTIVAIVTFSFGDTVADADELTEYEREKRRAAERELARKSREEARMQAERRIEPLRAEQRARFAHLYELLDVPAARDIEEVLPHIGEEWGVPLEEAQPSDAMIALYDHYAAVEYDWKLEANDTLWLYREMLETHAMFDSLLDIELIEDERCFDPDESAESLLHKLLARQCDSKKRALMLDAGNDSVVTVVVKTADLLQFRSELADILPRWSIVSEGDGRE</sequence>
<feature type="transmembrane region" description="Helical" evidence="1">
    <location>
        <begin position="344"/>
        <end position="368"/>
    </location>
</feature>
<dbReference type="RefSeq" id="WP_244386707.1">
    <property type="nucleotide sequence ID" value="NZ_AP025564.1"/>
</dbReference>
<protein>
    <submittedName>
        <fullName evidence="2">Uncharacterized protein</fullName>
    </submittedName>
</protein>
<feature type="transmembrane region" description="Helical" evidence="1">
    <location>
        <begin position="51"/>
        <end position="71"/>
    </location>
</feature>
<keyword evidence="1" id="KW-0472">Membrane</keyword>
<feature type="transmembrane region" description="Helical" evidence="1">
    <location>
        <begin position="156"/>
        <end position="176"/>
    </location>
</feature>
<evidence type="ECO:0000256" key="1">
    <source>
        <dbReference type="SAM" id="Phobius"/>
    </source>
</evidence>
<gene>
    <name evidence="2" type="ORF">CE91St30_27540</name>
</gene>
<feature type="transmembrane region" description="Helical" evidence="1">
    <location>
        <begin position="403"/>
        <end position="420"/>
    </location>
</feature>
<feature type="transmembrane region" description="Helical" evidence="1">
    <location>
        <begin position="188"/>
        <end position="209"/>
    </location>
</feature>
<evidence type="ECO:0000313" key="2">
    <source>
        <dbReference type="EMBL" id="BDE97421.1"/>
    </source>
</evidence>
<evidence type="ECO:0000313" key="3">
    <source>
        <dbReference type="Proteomes" id="UP001320544"/>
    </source>
</evidence>
<keyword evidence="3" id="KW-1185">Reference proteome</keyword>
<feature type="transmembrane region" description="Helical" evidence="1">
    <location>
        <begin position="312"/>
        <end position="332"/>
    </location>
</feature>
<proteinExistence type="predicted"/>
<dbReference type="EMBL" id="AP025564">
    <property type="protein sequence ID" value="BDE97421.1"/>
    <property type="molecule type" value="Genomic_DNA"/>
</dbReference>
<feature type="transmembrane region" description="Helical" evidence="1">
    <location>
        <begin position="83"/>
        <end position="104"/>
    </location>
</feature>
<dbReference type="Proteomes" id="UP001320544">
    <property type="component" value="Chromosome"/>
</dbReference>
<feature type="transmembrane region" description="Helical" evidence="1">
    <location>
        <begin position="374"/>
        <end position="391"/>
    </location>
</feature>
<accession>A0ABN6MME6</accession>
<organism evidence="2 3">
    <name type="scientific">Raoultibacter timonensis</name>
    <dbReference type="NCBI Taxonomy" id="1907662"/>
    <lineage>
        <taxon>Bacteria</taxon>
        <taxon>Bacillati</taxon>
        <taxon>Actinomycetota</taxon>
        <taxon>Coriobacteriia</taxon>
        <taxon>Eggerthellales</taxon>
        <taxon>Eggerthellaceae</taxon>
        <taxon>Raoultibacter</taxon>
    </lineage>
</organism>
<reference evidence="2 3" key="1">
    <citation type="submission" date="2022-01" db="EMBL/GenBank/DDBJ databases">
        <title>Novel bile acid biosynthetic pathways are enriched in the microbiome of centenarians.</title>
        <authorList>
            <person name="Sato Y."/>
            <person name="Atarashi K."/>
            <person name="Plichta R.D."/>
            <person name="Arai Y."/>
            <person name="Sasajima S."/>
            <person name="Kearney M.S."/>
            <person name="Suda W."/>
            <person name="Takeshita K."/>
            <person name="Sasaki T."/>
            <person name="Okamoto S."/>
            <person name="Skelly N.A."/>
            <person name="Okamura Y."/>
            <person name="Vlamakis H."/>
            <person name="Li Y."/>
            <person name="Tanoue T."/>
            <person name="Takei H."/>
            <person name="Nittono H."/>
            <person name="Narushima S."/>
            <person name="Irie J."/>
            <person name="Itoh H."/>
            <person name="Moriya K."/>
            <person name="Sugiura Y."/>
            <person name="Suematsu M."/>
            <person name="Moritoki N."/>
            <person name="Shibata S."/>
            <person name="Littman R.D."/>
            <person name="Fischbach A.M."/>
            <person name="Uwamino Y."/>
            <person name="Inoue T."/>
            <person name="Honda A."/>
            <person name="Hattori M."/>
            <person name="Murai T."/>
            <person name="Xavier J.R."/>
            <person name="Hirose N."/>
            <person name="Honda K."/>
        </authorList>
    </citation>
    <scope>NUCLEOTIDE SEQUENCE [LARGE SCALE GENOMIC DNA]</scope>
    <source>
        <strain evidence="2 3">CE91-St30</strain>
    </source>
</reference>
<name>A0ABN6MME6_9ACTN</name>